<keyword evidence="1" id="KW-1133">Transmembrane helix</keyword>
<protein>
    <recommendedName>
        <fullName evidence="2">M23ase beta-sheet core domain-containing protein</fullName>
    </recommendedName>
</protein>
<dbReference type="InterPro" id="IPR016047">
    <property type="entry name" value="M23ase_b-sheet_dom"/>
</dbReference>
<dbReference type="PANTHER" id="PTHR21666">
    <property type="entry name" value="PEPTIDASE-RELATED"/>
    <property type="match status" value="1"/>
</dbReference>
<dbReference type="PANTHER" id="PTHR21666:SF270">
    <property type="entry name" value="MUREIN HYDROLASE ACTIVATOR ENVC"/>
    <property type="match status" value="1"/>
</dbReference>
<dbReference type="GO" id="GO:0004222">
    <property type="term" value="F:metalloendopeptidase activity"/>
    <property type="evidence" value="ECO:0007669"/>
    <property type="project" value="TreeGrafter"/>
</dbReference>
<feature type="domain" description="M23ase beta-sheet core" evidence="2">
    <location>
        <begin position="156"/>
        <end position="250"/>
    </location>
</feature>
<comment type="caution">
    <text evidence="3">The sequence shown here is derived from an EMBL/GenBank/DDBJ whole genome shotgun (WGS) entry which is preliminary data.</text>
</comment>
<dbReference type="AlphaFoldDB" id="A0A0F5IK88"/>
<keyword evidence="1" id="KW-0812">Transmembrane</keyword>
<evidence type="ECO:0000313" key="4">
    <source>
        <dbReference type="Proteomes" id="UP000033047"/>
    </source>
</evidence>
<feature type="transmembrane region" description="Helical" evidence="1">
    <location>
        <begin position="32"/>
        <end position="54"/>
    </location>
</feature>
<evidence type="ECO:0000256" key="1">
    <source>
        <dbReference type="SAM" id="Phobius"/>
    </source>
</evidence>
<name>A0A0F5IK88_9BACT</name>
<dbReference type="CDD" id="cd12797">
    <property type="entry name" value="M23_peptidase"/>
    <property type="match status" value="1"/>
</dbReference>
<dbReference type="EMBL" id="AQHV01000027">
    <property type="protein sequence ID" value="KKB45951.1"/>
    <property type="molecule type" value="Genomic_DNA"/>
</dbReference>
<keyword evidence="1" id="KW-0472">Membrane</keyword>
<evidence type="ECO:0000313" key="3">
    <source>
        <dbReference type="EMBL" id="KKB45951.1"/>
    </source>
</evidence>
<dbReference type="Pfam" id="PF01551">
    <property type="entry name" value="Peptidase_M23"/>
    <property type="match status" value="1"/>
</dbReference>
<organism evidence="3 4">
    <name type="scientific">Parabacteroides goldsteinii DSM 19448 = WAL 12034</name>
    <dbReference type="NCBI Taxonomy" id="927665"/>
    <lineage>
        <taxon>Bacteria</taxon>
        <taxon>Pseudomonadati</taxon>
        <taxon>Bacteroidota</taxon>
        <taxon>Bacteroidia</taxon>
        <taxon>Bacteroidales</taxon>
        <taxon>Tannerellaceae</taxon>
        <taxon>Parabacteroides</taxon>
    </lineage>
</organism>
<evidence type="ECO:0000259" key="2">
    <source>
        <dbReference type="Pfam" id="PF01551"/>
    </source>
</evidence>
<dbReference type="SUPFAM" id="SSF51261">
    <property type="entry name" value="Duplicated hybrid motif"/>
    <property type="match status" value="1"/>
</dbReference>
<accession>A0A0F5IK88</accession>
<proteinExistence type="predicted"/>
<dbReference type="HOGENOM" id="CLU_1018016_0_0_10"/>
<dbReference type="STRING" id="927665.HMPREF1535_04766"/>
<gene>
    <name evidence="3" type="ORF">HMPREF1535_04766</name>
</gene>
<dbReference type="PATRIC" id="fig|927665.4.peg.4887"/>
<dbReference type="InterPro" id="IPR011055">
    <property type="entry name" value="Dup_hybrid_motif"/>
</dbReference>
<dbReference type="Proteomes" id="UP000033047">
    <property type="component" value="Unassembled WGS sequence"/>
</dbReference>
<dbReference type="InterPro" id="IPR050570">
    <property type="entry name" value="Cell_wall_metabolism_enzyme"/>
</dbReference>
<dbReference type="Gene3D" id="2.70.70.10">
    <property type="entry name" value="Glucose Permease (Domain IIA)"/>
    <property type="match status" value="1"/>
</dbReference>
<sequence length="309" mass="34639">MKKNYKVFLIRTLDWIVFSIFVQLKNFIMPKIYSYILLFITLITLSTCSSVLSVQSPPSVSDQEFNMLSPSTEIPLPQIDIFLPPTPELGKTEYARKDITEDFSPREKADIAVPDPKLLADENSLVIDLALMTDEDYAFPLPGAKVISPYAGRRRHHSGVDLKTCANDTIVAAFDGIVRMAKPYAAYGNVVVIRHYNGLETVYSHNSKNLVKVGDRVKAGEPIGLTGRTGRATTEHLHFEVRINGQHFNPDKVFDLGKRKLQNTCLVATKTGKNIAVKAIDILPQQRTNEYQYSYLGIPVPNNNKKLDL</sequence>
<reference evidence="3 4" key="1">
    <citation type="submission" date="2013-04" db="EMBL/GenBank/DDBJ databases">
        <title>The Genome Sequence of Parabacteroides goldsteinii DSM 19448.</title>
        <authorList>
            <consortium name="The Broad Institute Genomics Platform"/>
            <person name="Earl A."/>
            <person name="Ward D."/>
            <person name="Feldgarden M."/>
            <person name="Gevers D."/>
            <person name="Martens E."/>
            <person name="Sakamoto M."/>
            <person name="Benno Y."/>
            <person name="Song Y."/>
            <person name="Liu C."/>
            <person name="Lee J."/>
            <person name="Bolanos M."/>
            <person name="Vaisanen M.L."/>
            <person name="Finegold S.M."/>
            <person name="Walker B."/>
            <person name="Young S."/>
            <person name="Zeng Q."/>
            <person name="Gargeya S."/>
            <person name="Fitzgerald M."/>
            <person name="Haas B."/>
            <person name="Abouelleil A."/>
            <person name="Allen A.W."/>
            <person name="Alvarado L."/>
            <person name="Arachchi H.M."/>
            <person name="Berlin A.M."/>
            <person name="Chapman S.B."/>
            <person name="Gainer-Dewar J."/>
            <person name="Goldberg J."/>
            <person name="Griggs A."/>
            <person name="Gujja S."/>
            <person name="Hansen M."/>
            <person name="Howarth C."/>
            <person name="Imamovic A."/>
            <person name="Ireland A."/>
            <person name="Larimer J."/>
            <person name="McCowan C."/>
            <person name="Murphy C."/>
            <person name="Pearson M."/>
            <person name="Poon T.W."/>
            <person name="Priest M."/>
            <person name="Roberts A."/>
            <person name="Saif S."/>
            <person name="Shea T."/>
            <person name="Sisk P."/>
            <person name="Sykes S."/>
            <person name="Wortman J."/>
            <person name="Nusbaum C."/>
            <person name="Birren B."/>
        </authorList>
    </citation>
    <scope>NUCLEOTIDE SEQUENCE [LARGE SCALE GENOMIC DNA]</scope>
    <source>
        <strain evidence="3 4">DSM 19448</strain>
    </source>
</reference>